<proteinExistence type="predicted"/>
<dbReference type="VEuPathDB" id="TriTrypDB:BSAL_60535"/>
<gene>
    <name evidence="2" type="ORF">BSAL_60535</name>
</gene>
<dbReference type="AlphaFoldDB" id="A0A0S4IQL2"/>
<keyword evidence="1" id="KW-0732">Signal</keyword>
<evidence type="ECO:0000313" key="3">
    <source>
        <dbReference type="Proteomes" id="UP000051952"/>
    </source>
</evidence>
<evidence type="ECO:0000313" key="2">
    <source>
        <dbReference type="EMBL" id="CUF24413.1"/>
    </source>
</evidence>
<organism evidence="2 3">
    <name type="scientific">Bodo saltans</name>
    <name type="common">Flagellated protozoan</name>
    <dbReference type="NCBI Taxonomy" id="75058"/>
    <lineage>
        <taxon>Eukaryota</taxon>
        <taxon>Discoba</taxon>
        <taxon>Euglenozoa</taxon>
        <taxon>Kinetoplastea</taxon>
        <taxon>Metakinetoplastina</taxon>
        <taxon>Eubodonida</taxon>
        <taxon>Bodonidae</taxon>
        <taxon>Bodo</taxon>
    </lineage>
</organism>
<dbReference type="Proteomes" id="UP000051952">
    <property type="component" value="Unassembled WGS sequence"/>
</dbReference>
<reference evidence="3" key="1">
    <citation type="submission" date="2015-09" db="EMBL/GenBank/DDBJ databases">
        <authorList>
            <consortium name="Pathogen Informatics"/>
        </authorList>
    </citation>
    <scope>NUCLEOTIDE SEQUENCE [LARGE SCALE GENOMIC DNA]</scope>
    <source>
        <strain evidence="3">Lake Konstanz</strain>
    </source>
</reference>
<name>A0A0S4IQL2_BODSA</name>
<feature type="signal peptide" evidence="1">
    <location>
        <begin position="1"/>
        <end position="25"/>
    </location>
</feature>
<feature type="chain" id="PRO_5006621524" evidence="1">
    <location>
        <begin position="26"/>
        <end position="56"/>
    </location>
</feature>
<sequence length="56" mass="6168">MREKVIAHFCVMILAANFLSQPAVAPATPAAPNLNYTRSTDSSSREMTATIFFFCQ</sequence>
<accession>A0A0S4IQL2</accession>
<evidence type="ECO:0000256" key="1">
    <source>
        <dbReference type="SAM" id="SignalP"/>
    </source>
</evidence>
<protein>
    <submittedName>
        <fullName evidence="2">Membrane-associated protein, putative</fullName>
    </submittedName>
</protein>
<keyword evidence="3" id="KW-1185">Reference proteome</keyword>
<dbReference type="EMBL" id="CYKH01000275">
    <property type="protein sequence ID" value="CUF24413.1"/>
    <property type="molecule type" value="Genomic_DNA"/>
</dbReference>